<dbReference type="GO" id="GO:0044780">
    <property type="term" value="P:bacterial-type flagellum assembly"/>
    <property type="evidence" value="ECO:0007669"/>
    <property type="project" value="InterPro"/>
</dbReference>
<dbReference type="SUPFAM" id="SSF141457">
    <property type="entry name" value="BH3618-like"/>
    <property type="match status" value="1"/>
</dbReference>
<dbReference type="PANTHER" id="PTHR39190:SF1">
    <property type="entry name" value="FLAGELLAR ASSEMBLY FACTOR FLIW"/>
    <property type="match status" value="1"/>
</dbReference>
<evidence type="ECO:0000256" key="3">
    <source>
        <dbReference type="ARBA" id="ARBA00022845"/>
    </source>
</evidence>
<evidence type="ECO:0000256" key="1">
    <source>
        <dbReference type="ARBA" id="ARBA00022490"/>
    </source>
</evidence>
<dbReference type="InterPro" id="IPR003775">
    <property type="entry name" value="Flagellar_assembly_factor_FliW"/>
</dbReference>
<keyword evidence="2" id="KW-1005">Bacterial flagellum biogenesis</keyword>
<dbReference type="PANTHER" id="PTHR39190">
    <property type="entry name" value="FLAGELLAR ASSEMBLY FACTOR FLIW"/>
    <property type="match status" value="1"/>
</dbReference>
<dbReference type="GO" id="GO:0006417">
    <property type="term" value="P:regulation of translation"/>
    <property type="evidence" value="ECO:0007669"/>
    <property type="project" value="UniProtKB-KW"/>
</dbReference>
<keyword evidence="3" id="KW-0810">Translation regulation</keyword>
<accession>A0A7V2ZII0</accession>
<dbReference type="Pfam" id="PF02623">
    <property type="entry name" value="FliW"/>
    <property type="match status" value="2"/>
</dbReference>
<keyword evidence="4" id="KW-0282">Flagellum</keyword>
<comment type="caution">
    <text evidence="4">The sequence shown here is derived from an EMBL/GenBank/DDBJ whole genome shotgun (WGS) entry which is preliminary data.</text>
</comment>
<sequence length="127" mass="15025">MKLKTDQFGEIEFSEDLILKFEEGLYGFEQLKKYLLIKTDDDLFYWLTSVDRPEICFPLVGTRIIDENYPEEEHYEAFAIVTLNKDPLLITANLKAPVYINQERKVGFQKIIDTDKYPINYKLFVES</sequence>
<evidence type="ECO:0000313" key="4">
    <source>
        <dbReference type="EMBL" id="HFI90443.1"/>
    </source>
</evidence>
<organism evidence="4">
    <name type="scientific">Ignavibacterium album</name>
    <dbReference type="NCBI Taxonomy" id="591197"/>
    <lineage>
        <taxon>Bacteria</taxon>
        <taxon>Pseudomonadati</taxon>
        <taxon>Ignavibacteriota</taxon>
        <taxon>Ignavibacteria</taxon>
        <taxon>Ignavibacteriales</taxon>
        <taxon>Ignavibacteriaceae</taxon>
        <taxon>Ignavibacterium</taxon>
    </lineage>
</organism>
<keyword evidence="1" id="KW-0963">Cytoplasm</keyword>
<protein>
    <submittedName>
        <fullName evidence="4">Flagellar biosynthesis protein FliW</fullName>
    </submittedName>
</protein>
<dbReference type="EMBL" id="DSUJ01000008">
    <property type="protein sequence ID" value="HFI90443.1"/>
    <property type="molecule type" value="Genomic_DNA"/>
</dbReference>
<reference evidence="4" key="1">
    <citation type="journal article" date="2020" name="mSystems">
        <title>Genome- and Community-Level Interaction Insights into Carbon Utilization and Element Cycling Functions of Hydrothermarchaeota in Hydrothermal Sediment.</title>
        <authorList>
            <person name="Zhou Z."/>
            <person name="Liu Y."/>
            <person name="Xu W."/>
            <person name="Pan J."/>
            <person name="Luo Z.H."/>
            <person name="Li M."/>
        </authorList>
    </citation>
    <scope>NUCLEOTIDE SEQUENCE [LARGE SCALE GENOMIC DNA]</scope>
    <source>
        <strain evidence="4">SpSt-479</strain>
    </source>
</reference>
<dbReference type="Gene3D" id="2.30.290.10">
    <property type="entry name" value="BH3618-like"/>
    <property type="match status" value="2"/>
</dbReference>
<keyword evidence="4" id="KW-0969">Cilium</keyword>
<proteinExistence type="predicted"/>
<name>A0A7V2ZII0_9BACT</name>
<gene>
    <name evidence="4" type="ORF">ENS31_02805</name>
</gene>
<dbReference type="AlphaFoldDB" id="A0A7V2ZII0"/>
<keyword evidence="4" id="KW-0966">Cell projection</keyword>
<evidence type="ECO:0000256" key="2">
    <source>
        <dbReference type="ARBA" id="ARBA00022795"/>
    </source>
</evidence>
<dbReference type="InterPro" id="IPR024046">
    <property type="entry name" value="Flagellar_assmbl_FliW_dom_sf"/>
</dbReference>